<sequence length="40" mass="4429">MHFCRKTDMMVPLRAIAKGGVRKANENSRANGQVADDVKL</sequence>
<dbReference type="Proteomes" id="UP000032024">
    <property type="component" value="Chromosome"/>
</dbReference>
<dbReference type="EMBL" id="CP010525">
    <property type="protein sequence ID" value="AJO22561.1"/>
    <property type="molecule type" value="Genomic_DNA"/>
</dbReference>
<gene>
    <name evidence="2" type="ORF">SB48_HM08orf02796</name>
</gene>
<reference evidence="3" key="1">
    <citation type="submission" date="2015-01" db="EMBL/GenBank/DDBJ databases">
        <title>Comparative genome analysis of Bacillus coagulans HM-08, Clostridium butyricum HM-68, Bacillus subtilis HM-66 and Bacillus paralicheniformis BL-09.</title>
        <authorList>
            <person name="Zhang H."/>
        </authorList>
    </citation>
    <scope>NUCLEOTIDE SEQUENCE [LARGE SCALE GENOMIC DNA]</scope>
    <source>
        <strain evidence="3">HM-08</strain>
    </source>
</reference>
<organism evidence="2 3">
    <name type="scientific">Heyndrickxia coagulans</name>
    <name type="common">Weizmannia coagulans</name>
    <dbReference type="NCBI Taxonomy" id="1398"/>
    <lineage>
        <taxon>Bacteria</taxon>
        <taxon>Bacillati</taxon>
        <taxon>Bacillota</taxon>
        <taxon>Bacilli</taxon>
        <taxon>Bacillales</taxon>
        <taxon>Bacillaceae</taxon>
        <taxon>Heyndrickxia</taxon>
    </lineage>
</organism>
<keyword evidence="3" id="KW-1185">Reference proteome</keyword>
<protein>
    <submittedName>
        <fullName evidence="2">Uncharacterized protein</fullName>
    </submittedName>
</protein>
<name>A0AAN0WBQ3_HEYCO</name>
<feature type="region of interest" description="Disordered" evidence="1">
    <location>
        <begin position="21"/>
        <end position="40"/>
    </location>
</feature>
<evidence type="ECO:0000256" key="1">
    <source>
        <dbReference type="SAM" id="MobiDB-lite"/>
    </source>
</evidence>
<accession>A0AAN0WBQ3</accession>
<dbReference type="AlphaFoldDB" id="A0AAN0WBQ3"/>
<evidence type="ECO:0000313" key="3">
    <source>
        <dbReference type="Proteomes" id="UP000032024"/>
    </source>
</evidence>
<evidence type="ECO:0000313" key="2">
    <source>
        <dbReference type="EMBL" id="AJO22561.1"/>
    </source>
</evidence>
<proteinExistence type="predicted"/>